<accession>A0A2M8LCT5</accession>
<sequence>MEKISYNKLVRDKIPENIRAKGTKLETRELSDKEFLSELKKKIKEEAIEVSEAESREALVSELADIIDVV</sequence>
<dbReference type="CDD" id="cd11532">
    <property type="entry name" value="NTP-PPase_COG4997"/>
    <property type="match status" value="1"/>
</dbReference>
<dbReference type="EMBL" id="PFEQ01000002">
    <property type="protein sequence ID" value="PJE74408.1"/>
    <property type="molecule type" value="Genomic_DNA"/>
</dbReference>
<dbReference type="Pfam" id="PF01503">
    <property type="entry name" value="PRA-PH"/>
    <property type="match status" value="1"/>
</dbReference>
<feature type="non-terminal residue" evidence="1">
    <location>
        <position position="70"/>
    </location>
</feature>
<dbReference type="GO" id="GO:0016787">
    <property type="term" value="F:hydrolase activity"/>
    <property type="evidence" value="ECO:0007669"/>
    <property type="project" value="UniProtKB-KW"/>
</dbReference>
<dbReference type="InterPro" id="IPR038735">
    <property type="entry name" value="MSMEG_1276-like_NTP-PPase_dom"/>
</dbReference>
<dbReference type="InterPro" id="IPR021130">
    <property type="entry name" value="PRib-ATP_PPHydrolase-like"/>
</dbReference>
<evidence type="ECO:0000313" key="2">
    <source>
        <dbReference type="Proteomes" id="UP000228700"/>
    </source>
</evidence>
<organism evidence="1 2">
    <name type="scientific">Candidatus Taylorbacteria bacterium CG10_big_fil_rev_8_21_14_0_10_41_48</name>
    <dbReference type="NCBI Taxonomy" id="1975024"/>
    <lineage>
        <taxon>Bacteria</taxon>
        <taxon>Candidatus Tayloriibacteriota</taxon>
    </lineage>
</organism>
<dbReference type="AlphaFoldDB" id="A0A2M8LCT5"/>
<evidence type="ECO:0000313" key="1">
    <source>
        <dbReference type="EMBL" id="PJE74408.1"/>
    </source>
</evidence>
<keyword evidence="1" id="KW-0378">Hydrolase</keyword>
<dbReference type="SUPFAM" id="SSF101386">
    <property type="entry name" value="all-alpha NTP pyrophosphatases"/>
    <property type="match status" value="1"/>
</dbReference>
<gene>
    <name evidence="1" type="ORF">COV01_01240</name>
</gene>
<protein>
    <submittedName>
        <fullName evidence="1">Phosphoribosyl-ATP pyrophosphohydrolase</fullName>
    </submittedName>
</protein>
<reference evidence="2" key="1">
    <citation type="submission" date="2017-09" db="EMBL/GenBank/DDBJ databases">
        <title>Depth-based differentiation of microbial function through sediment-hosted aquifers and enrichment of novel symbionts in the deep terrestrial subsurface.</title>
        <authorList>
            <person name="Probst A.J."/>
            <person name="Ladd B."/>
            <person name="Jarett J.K."/>
            <person name="Geller-Mcgrath D.E."/>
            <person name="Sieber C.M.K."/>
            <person name="Emerson J.B."/>
            <person name="Anantharaman K."/>
            <person name="Thomas B.C."/>
            <person name="Malmstrom R."/>
            <person name="Stieglmeier M."/>
            <person name="Klingl A."/>
            <person name="Woyke T."/>
            <person name="Ryan C.M."/>
            <person name="Banfield J.F."/>
        </authorList>
    </citation>
    <scope>NUCLEOTIDE SEQUENCE [LARGE SCALE GENOMIC DNA]</scope>
</reference>
<comment type="caution">
    <text evidence="1">The sequence shown here is derived from an EMBL/GenBank/DDBJ whole genome shotgun (WGS) entry which is preliminary data.</text>
</comment>
<dbReference type="Proteomes" id="UP000228700">
    <property type="component" value="Unassembled WGS sequence"/>
</dbReference>
<proteinExistence type="predicted"/>
<name>A0A2M8LCT5_9BACT</name>